<accession>A0AAE1KY44</accession>
<dbReference type="AlphaFoldDB" id="A0AAE1KY44"/>
<proteinExistence type="predicted"/>
<feature type="non-terminal residue" evidence="1">
    <location>
        <position position="1"/>
    </location>
</feature>
<dbReference type="EMBL" id="JAWQEG010000552">
    <property type="protein sequence ID" value="KAK3888443.1"/>
    <property type="molecule type" value="Genomic_DNA"/>
</dbReference>
<protein>
    <submittedName>
        <fullName evidence="1">Uncharacterized protein</fullName>
    </submittedName>
</protein>
<gene>
    <name evidence="1" type="ORF">Pcinc_007473</name>
</gene>
<evidence type="ECO:0000313" key="2">
    <source>
        <dbReference type="Proteomes" id="UP001286313"/>
    </source>
</evidence>
<evidence type="ECO:0000313" key="1">
    <source>
        <dbReference type="EMBL" id="KAK3888443.1"/>
    </source>
</evidence>
<name>A0AAE1KY44_PETCI</name>
<organism evidence="1 2">
    <name type="scientific">Petrolisthes cinctipes</name>
    <name type="common">Flat porcelain crab</name>
    <dbReference type="NCBI Taxonomy" id="88211"/>
    <lineage>
        <taxon>Eukaryota</taxon>
        <taxon>Metazoa</taxon>
        <taxon>Ecdysozoa</taxon>
        <taxon>Arthropoda</taxon>
        <taxon>Crustacea</taxon>
        <taxon>Multicrustacea</taxon>
        <taxon>Malacostraca</taxon>
        <taxon>Eumalacostraca</taxon>
        <taxon>Eucarida</taxon>
        <taxon>Decapoda</taxon>
        <taxon>Pleocyemata</taxon>
        <taxon>Anomura</taxon>
        <taxon>Galatheoidea</taxon>
        <taxon>Porcellanidae</taxon>
        <taxon>Petrolisthes</taxon>
    </lineage>
</organism>
<keyword evidence="2" id="KW-1185">Reference proteome</keyword>
<dbReference type="Proteomes" id="UP001286313">
    <property type="component" value="Unassembled WGS sequence"/>
</dbReference>
<comment type="caution">
    <text evidence="1">The sequence shown here is derived from an EMBL/GenBank/DDBJ whole genome shotgun (WGS) entry which is preliminary data.</text>
</comment>
<reference evidence="1" key="1">
    <citation type="submission" date="2023-10" db="EMBL/GenBank/DDBJ databases">
        <title>Genome assemblies of two species of porcelain crab, Petrolisthes cinctipes and Petrolisthes manimaculis (Anomura: Porcellanidae).</title>
        <authorList>
            <person name="Angst P."/>
        </authorList>
    </citation>
    <scope>NUCLEOTIDE SEQUENCE</scope>
    <source>
        <strain evidence="1">PB745_01</strain>
        <tissue evidence="1">Gill</tissue>
    </source>
</reference>
<sequence>QYQHVCHMCWPRVRFPDLIKMMLSVWLVAVAIGTALAAPQDFNFRKSLVVRSSDHPVETSQTLVVHKDFDPEHMTGSGIPVQVRPWTTPEPSCSLAWVMPPGAWAISSPIYSVAHVRWWWSTSAAIRTEGALCLRRPRLCSEMVCDNKQGAASVCL</sequence>